<comment type="caution">
    <text evidence="2">The sequence shown here is derived from an EMBL/GenBank/DDBJ whole genome shotgun (WGS) entry which is preliminary data.</text>
</comment>
<dbReference type="STRING" id="543379.A0A232EZ66"/>
<name>A0A232EZ66_9HYME</name>
<feature type="region of interest" description="Disordered" evidence="1">
    <location>
        <begin position="39"/>
        <end position="78"/>
    </location>
</feature>
<reference evidence="2 3" key="1">
    <citation type="journal article" date="2017" name="Curr. Biol.">
        <title>The Evolution of Venom by Co-option of Single-Copy Genes.</title>
        <authorList>
            <person name="Martinson E.O."/>
            <person name="Mrinalini"/>
            <person name="Kelkar Y.D."/>
            <person name="Chang C.H."/>
            <person name="Werren J.H."/>
        </authorList>
    </citation>
    <scope>NUCLEOTIDE SEQUENCE [LARGE SCALE GENOMIC DNA]</scope>
    <source>
        <strain evidence="2 3">Alberta</strain>
        <tissue evidence="2">Whole body</tissue>
    </source>
</reference>
<gene>
    <name evidence="2" type="ORF">TSAR_005281</name>
</gene>
<proteinExistence type="predicted"/>
<sequence>MRKLPVDSRAPGSEKTPFTVLLQPIEILAYKVRKLRRSRRVEPQPIPIDHRDDEAGLEDEGDEEYEDEEEEEEEEEEMARQRQIYETAFDCKVSRSDDDLDDLDRITNHPLLISQVSTFISKLLFSDSRLTRASL</sequence>
<feature type="compositionally biased region" description="Acidic residues" evidence="1">
    <location>
        <begin position="55"/>
        <end position="77"/>
    </location>
</feature>
<organism evidence="2 3">
    <name type="scientific">Trichomalopsis sarcophagae</name>
    <dbReference type="NCBI Taxonomy" id="543379"/>
    <lineage>
        <taxon>Eukaryota</taxon>
        <taxon>Metazoa</taxon>
        <taxon>Ecdysozoa</taxon>
        <taxon>Arthropoda</taxon>
        <taxon>Hexapoda</taxon>
        <taxon>Insecta</taxon>
        <taxon>Pterygota</taxon>
        <taxon>Neoptera</taxon>
        <taxon>Endopterygota</taxon>
        <taxon>Hymenoptera</taxon>
        <taxon>Apocrita</taxon>
        <taxon>Proctotrupomorpha</taxon>
        <taxon>Chalcidoidea</taxon>
        <taxon>Pteromalidae</taxon>
        <taxon>Pteromalinae</taxon>
        <taxon>Trichomalopsis</taxon>
    </lineage>
</organism>
<evidence type="ECO:0000256" key="1">
    <source>
        <dbReference type="SAM" id="MobiDB-lite"/>
    </source>
</evidence>
<dbReference type="OrthoDB" id="5914531at2759"/>
<dbReference type="Proteomes" id="UP000215335">
    <property type="component" value="Unassembled WGS sequence"/>
</dbReference>
<evidence type="ECO:0000313" key="2">
    <source>
        <dbReference type="EMBL" id="OXU23776.1"/>
    </source>
</evidence>
<dbReference type="AlphaFoldDB" id="A0A232EZ66"/>
<dbReference type="EMBL" id="NNAY01001502">
    <property type="protein sequence ID" value="OXU23776.1"/>
    <property type="molecule type" value="Genomic_DNA"/>
</dbReference>
<protein>
    <submittedName>
        <fullName evidence="2">Uncharacterized protein</fullName>
    </submittedName>
</protein>
<keyword evidence="3" id="KW-1185">Reference proteome</keyword>
<accession>A0A232EZ66</accession>
<evidence type="ECO:0000313" key="3">
    <source>
        <dbReference type="Proteomes" id="UP000215335"/>
    </source>
</evidence>